<dbReference type="EMBL" id="PDCK01000044">
    <property type="protein sequence ID" value="PRQ27531.1"/>
    <property type="molecule type" value="Genomic_DNA"/>
</dbReference>
<dbReference type="PROSITE" id="PS50966">
    <property type="entry name" value="ZF_SWIM"/>
    <property type="match status" value="1"/>
</dbReference>
<evidence type="ECO:0000313" key="3">
    <source>
        <dbReference type="EMBL" id="PRQ27531.1"/>
    </source>
</evidence>
<dbReference type="AlphaFoldDB" id="A0A2P6Q025"/>
<evidence type="ECO:0000259" key="2">
    <source>
        <dbReference type="PROSITE" id="PS50966"/>
    </source>
</evidence>
<dbReference type="Proteomes" id="UP000238479">
    <property type="component" value="Chromosome 6"/>
</dbReference>
<sequence>MHRSSATFFILGVTGIVYTAIITSYPKCSCPNPVTPCKHLLFAYIQVLGLSAHDKSFREGSFSHWEWSTCWGVTRCLNLGVEKHAAIVSSAV</sequence>
<feature type="domain" description="SWIM-type" evidence="2">
    <location>
        <begin position="18"/>
        <end position="48"/>
    </location>
</feature>
<dbReference type="Gramene" id="PRQ27531">
    <property type="protein sequence ID" value="PRQ27531"/>
    <property type="gene ID" value="RchiOBHm_Chr6g0306291"/>
</dbReference>
<dbReference type="GO" id="GO:0008270">
    <property type="term" value="F:zinc ion binding"/>
    <property type="evidence" value="ECO:0007669"/>
    <property type="project" value="UniProtKB-KW"/>
</dbReference>
<organism evidence="3 4">
    <name type="scientific">Rosa chinensis</name>
    <name type="common">China rose</name>
    <dbReference type="NCBI Taxonomy" id="74649"/>
    <lineage>
        <taxon>Eukaryota</taxon>
        <taxon>Viridiplantae</taxon>
        <taxon>Streptophyta</taxon>
        <taxon>Embryophyta</taxon>
        <taxon>Tracheophyta</taxon>
        <taxon>Spermatophyta</taxon>
        <taxon>Magnoliopsida</taxon>
        <taxon>eudicotyledons</taxon>
        <taxon>Gunneridae</taxon>
        <taxon>Pentapetalae</taxon>
        <taxon>rosids</taxon>
        <taxon>fabids</taxon>
        <taxon>Rosales</taxon>
        <taxon>Rosaceae</taxon>
        <taxon>Rosoideae</taxon>
        <taxon>Rosoideae incertae sedis</taxon>
        <taxon>Rosa</taxon>
    </lineage>
</organism>
<name>A0A2P6Q025_ROSCH</name>
<gene>
    <name evidence="3" type="ORF">RchiOBHm_Chr6g0306291</name>
</gene>
<keyword evidence="4" id="KW-1185">Reference proteome</keyword>
<proteinExistence type="predicted"/>
<keyword evidence="1" id="KW-0479">Metal-binding</keyword>
<protein>
    <submittedName>
        <fullName evidence="3">Putative Zinc finger, SWIM-type</fullName>
    </submittedName>
</protein>
<dbReference type="InterPro" id="IPR007527">
    <property type="entry name" value="Znf_SWIM"/>
</dbReference>
<comment type="caution">
    <text evidence="3">The sequence shown here is derived from an EMBL/GenBank/DDBJ whole genome shotgun (WGS) entry which is preliminary data.</text>
</comment>
<evidence type="ECO:0000313" key="4">
    <source>
        <dbReference type="Proteomes" id="UP000238479"/>
    </source>
</evidence>
<evidence type="ECO:0000256" key="1">
    <source>
        <dbReference type="PROSITE-ProRule" id="PRU00325"/>
    </source>
</evidence>
<accession>A0A2P6Q025</accession>
<dbReference type="STRING" id="74649.A0A2P6Q025"/>
<reference evidence="3 4" key="1">
    <citation type="journal article" date="2018" name="Nat. Genet.">
        <title>The Rosa genome provides new insights in the design of modern roses.</title>
        <authorList>
            <person name="Bendahmane M."/>
        </authorList>
    </citation>
    <scope>NUCLEOTIDE SEQUENCE [LARGE SCALE GENOMIC DNA]</scope>
    <source>
        <strain evidence="4">cv. Old Blush</strain>
    </source>
</reference>
<keyword evidence="1" id="KW-0862">Zinc</keyword>
<keyword evidence="1" id="KW-0863">Zinc-finger</keyword>